<dbReference type="PANTHER" id="PTHR30189">
    <property type="entry name" value="LPS-ASSEMBLY PROTEIN"/>
    <property type="match status" value="1"/>
</dbReference>
<dbReference type="Proteomes" id="UP000653730">
    <property type="component" value="Unassembled WGS sequence"/>
</dbReference>
<feature type="region of interest" description="Disordered" evidence="1">
    <location>
        <begin position="774"/>
        <end position="818"/>
    </location>
</feature>
<dbReference type="PANTHER" id="PTHR30189:SF1">
    <property type="entry name" value="LPS-ASSEMBLY PROTEIN LPTD"/>
    <property type="match status" value="1"/>
</dbReference>
<dbReference type="GO" id="GO:1990351">
    <property type="term" value="C:transporter complex"/>
    <property type="evidence" value="ECO:0007669"/>
    <property type="project" value="TreeGrafter"/>
</dbReference>
<name>A0A926JQM8_9FLAO</name>
<reference evidence="4 5" key="1">
    <citation type="submission" date="2020-09" db="EMBL/GenBank/DDBJ databases">
        <title>Sinomicrobium weinanense sp. nov., a halophilic bacteria isolated from saline-alkali soil.</title>
        <authorList>
            <person name="Wu P."/>
            <person name="Ren H."/>
            <person name="Mei Y."/>
            <person name="Liang Y."/>
            <person name="Chen Z."/>
        </authorList>
    </citation>
    <scope>NUCLEOTIDE SEQUENCE [LARGE SCALE GENOMIC DNA]</scope>
    <source>
        <strain evidence="4 5">FJxs</strain>
    </source>
</reference>
<sequence>MYARPAGGTPGHIFTKIGFKALQAKITYILLMLILLFCHPFLFAQETPVKQPLNIEARKDSSQVSIKEALPELKINDSIIANDILLDTTQISTVQDSIKKDSVPPKKQFIDDQIKYKAKDYQKTVRSENKIYLYNEAEVYYQDTELKSGVIVIDYEKKEVYAGRIKDSTGTLTQAPYFKQGNNIVEPDSIRYNFDTQRALIWNSRSEQTVGGEMNVFAEVTKKENDSVYFLHEGKLTTSKNLDDPEYYIRVRKAKFVPKKKVIAGFSNMYIADVPTPIAVPFAYFPMSEKSSESGLIFPSFGEVNDRGYFLQNGGYYFAVNDHLDLAVLGDYYTNGSYGFRTETNYAVRYKFRGNFNFRFENLVNSQKGFPDYSRQTQYNIQWSHNQDAKANPNSRFSASLNLGSSRYYKDSYNQVNTGNHMQNTLTSSISYSKSFPGYPAVNLSLTATHSQNTNTEVINMTLPTLQASMERIYPFAPKSGIKKGFFQNINFQYNLRAENRFQTTDSLFFKKEMFEDAKTGFRHSIPLSTNFKIFKYLSTSVSVNYDDVWQLKTIRRHDYDPELEEAPIDTINGFDRFGQYNFSASLGTTLYGMFTFKEGKKIQAIRHTMRPSISYGYTPGFDQYYDEYIANEEGETREYTRFEGGIYGTPSRGNSNNIGISISNTLEAKVTDKDTTATEPKKITLLNNLNFSTSYNIAADSLPWSPLRVTGGVPLFDNKMTINFGATLDPYAIDNSGRRIEKFNIDNGGSLFRLTNANLTTSYTISSKTFKDSSIDRKNDNTRSGGRDDDLFGVQQDFSDGRMFPDDEDEDEEEEDTKFYGATLPWDLRLAYSMTYSNSNRQNEISNNSLMFSGNVELSPKWRMGISSGYDFKNRGFTYTQLRFERDLESWRMNFSWTPFGNRTSWYFFIGIKSSMLSDIKWEKRRNPDRQL</sequence>
<keyword evidence="2" id="KW-0812">Transmembrane</keyword>
<dbReference type="EMBL" id="JACVDC010000011">
    <property type="protein sequence ID" value="MBC9795513.1"/>
    <property type="molecule type" value="Genomic_DNA"/>
</dbReference>
<feature type="transmembrane region" description="Helical" evidence="2">
    <location>
        <begin position="26"/>
        <end position="44"/>
    </location>
</feature>
<keyword evidence="2" id="KW-1133">Transmembrane helix</keyword>
<comment type="caution">
    <text evidence="4">The sequence shown here is derived from an EMBL/GenBank/DDBJ whole genome shotgun (WGS) entry which is preliminary data.</text>
</comment>
<evidence type="ECO:0000313" key="5">
    <source>
        <dbReference type="Proteomes" id="UP000653730"/>
    </source>
</evidence>
<evidence type="ECO:0000259" key="3">
    <source>
        <dbReference type="Pfam" id="PF19838"/>
    </source>
</evidence>
<evidence type="ECO:0000256" key="2">
    <source>
        <dbReference type="SAM" id="Phobius"/>
    </source>
</evidence>
<dbReference type="GO" id="GO:0009279">
    <property type="term" value="C:cell outer membrane"/>
    <property type="evidence" value="ECO:0007669"/>
    <property type="project" value="TreeGrafter"/>
</dbReference>
<organism evidence="4 5">
    <name type="scientific">Sinomicrobium weinanense</name>
    <dbReference type="NCBI Taxonomy" id="2842200"/>
    <lineage>
        <taxon>Bacteria</taxon>
        <taxon>Pseudomonadati</taxon>
        <taxon>Bacteroidota</taxon>
        <taxon>Flavobacteriia</taxon>
        <taxon>Flavobacteriales</taxon>
        <taxon>Flavobacteriaceae</taxon>
        <taxon>Sinomicrobium</taxon>
    </lineage>
</organism>
<feature type="compositionally biased region" description="Basic and acidic residues" evidence="1">
    <location>
        <begin position="774"/>
        <end position="791"/>
    </location>
</feature>
<dbReference type="Pfam" id="PF19838">
    <property type="entry name" value="LptD_2"/>
    <property type="match status" value="1"/>
</dbReference>
<dbReference type="InterPro" id="IPR045659">
    <property type="entry name" value="LptD_2"/>
</dbReference>
<dbReference type="AlphaFoldDB" id="A0A926JQM8"/>
<accession>A0A926JQM8</accession>
<feature type="domain" description="LPS-assembly protein LptD central" evidence="3">
    <location>
        <begin position="262"/>
        <end position="732"/>
    </location>
</feature>
<proteinExistence type="predicted"/>
<dbReference type="InterPro" id="IPR050218">
    <property type="entry name" value="LptD"/>
</dbReference>
<keyword evidence="5" id="KW-1185">Reference proteome</keyword>
<gene>
    <name evidence="4" type="ORF">IBL28_06025</name>
</gene>
<keyword evidence="2" id="KW-0472">Membrane</keyword>
<feature type="compositionally biased region" description="Acidic residues" evidence="1">
    <location>
        <begin position="807"/>
        <end position="817"/>
    </location>
</feature>
<evidence type="ECO:0000256" key="1">
    <source>
        <dbReference type="SAM" id="MobiDB-lite"/>
    </source>
</evidence>
<protein>
    <submittedName>
        <fullName evidence="4">LPS-assembly protein LptD</fullName>
    </submittedName>
</protein>
<evidence type="ECO:0000313" key="4">
    <source>
        <dbReference type="EMBL" id="MBC9795513.1"/>
    </source>
</evidence>